<name>A0ACB6ZTD8_THEGA</name>
<accession>A0ACB6ZTD8</accession>
<reference evidence="1" key="2">
    <citation type="journal article" date="2020" name="Nat. Commun.">
        <title>Large-scale genome sequencing of mycorrhizal fungi provides insights into the early evolution of symbiotic traits.</title>
        <authorList>
            <person name="Miyauchi S."/>
            <person name="Kiss E."/>
            <person name="Kuo A."/>
            <person name="Drula E."/>
            <person name="Kohler A."/>
            <person name="Sanchez-Garcia M."/>
            <person name="Morin E."/>
            <person name="Andreopoulos B."/>
            <person name="Barry K.W."/>
            <person name="Bonito G."/>
            <person name="Buee M."/>
            <person name="Carver A."/>
            <person name="Chen C."/>
            <person name="Cichocki N."/>
            <person name="Clum A."/>
            <person name="Culley D."/>
            <person name="Crous P.W."/>
            <person name="Fauchery L."/>
            <person name="Girlanda M."/>
            <person name="Hayes R.D."/>
            <person name="Keri Z."/>
            <person name="LaButti K."/>
            <person name="Lipzen A."/>
            <person name="Lombard V."/>
            <person name="Magnuson J."/>
            <person name="Maillard F."/>
            <person name="Murat C."/>
            <person name="Nolan M."/>
            <person name="Ohm R.A."/>
            <person name="Pangilinan J."/>
            <person name="Pereira M.F."/>
            <person name="Perotto S."/>
            <person name="Peter M."/>
            <person name="Pfister S."/>
            <person name="Riley R."/>
            <person name="Sitrit Y."/>
            <person name="Stielow J.B."/>
            <person name="Szollosi G."/>
            <person name="Zifcakova L."/>
            <person name="Stursova M."/>
            <person name="Spatafora J.W."/>
            <person name="Tedersoo L."/>
            <person name="Vaario L.M."/>
            <person name="Yamada A."/>
            <person name="Yan M."/>
            <person name="Wang P."/>
            <person name="Xu J."/>
            <person name="Bruns T."/>
            <person name="Baldrian P."/>
            <person name="Vilgalys R."/>
            <person name="Dunand C."/>
            <person name="Henrissat B."/>
            <person name="Grigoriev I.V."/>
            <person name="Hibbett D."/>
            <person name="Nagy L.G."/>
            <person name="Martin F.M."/>
        </authorList>
    </citation>
    <scope>NUCLEOTIDE SEQUENCE</scope>
    <source>
        <strain evidence="1">P2</strain>
    </source>
</reference>
<evidence type="ECO:0000313" key="1">
    <source>
        <dbReference type="EMBL" id="KAF9652691.1"/>
    </source>
</evidence>
<reference evidence="1" key="1">
    <citation type="submission" date="2019-10" db="EMBL/GenBank/DDBJ databases">
        <authorList>
            <consortium name="DOE Joint Genome Institute"/>
            <person name="Kuo A."/>
            <person name="Miyauchi S."/>
            <person name="Kiss E."/>
            <person name="Drula E."/>
            <person name="Kohler A."/>
            <person name="Sanchez-Garcia M."/>
            <person name="Andreopoulos B."/>
            <person name="Barry K.W."/>
            <person name="Bonito G."/>
            <person name="Buee M."/>
            <person name="Carver A."/>
            <person name="Chen C."/>
            <person name="Cichocki N."/>
            <person name="Clum A."/>
            <person name="Culley D."/>
            <person name="Crous P.W."/>
            <person name="Fauchery L."/>
            <person name="Girlanda M."/>
            <person name="Hayes R."/>
            <person name="Keri Z."/>
            <person name="Labutti K."/>
            <person name="Lipzen A."/>
            <person name="Lombard V."/>
            <person name="Magnuson J."/>
            <person name="Maillard F."/>
            <person name="Morin E."/>
            <person name="Murat C."/>
            <person name="Nolan M."/>
            <person name="Ohm R."/>
            <person name="Pangilinan J."/>
            <person name="Pereira M."/>
            <person name="Perotto S."/>
            <person name="Peter M."/>
            <person name="Riley R."/>
            <person name="Sitrit Y."/>
            <person name="Stielow B."/>
            <person name="Szollosi G."/>
            <person name="Zifcakova L."/>
            <person name="Stursova M."/>
            <person name="Spatafora J.W."/>
            <person name="Tedersoo L."/>
            <person name="Vaario L.-M."/>
            <person name="Yamada A."/>
            <person name="Yan M."/>
            <person name="Wang P."/>
            <person name="Xu J."/>
            <person name="Bruns T."/>
            <person name="Baldrian P."/>
            <person name="Vilgalys R."/>
            <person name="Henrissat B."/>
            <person name="Grigoriev I.V."/>
            <person name="Hibbett D."/>
            <person name="Nagy L.G."/>
            <person name="Martin F.M."/>
        </authorList>
    </citation>
    <scope>NUCLEOTIDE SEQUENCE</scope>
    <source>
        <strain evidence="1">P2</strain>
    </source>
</reference>
<protein>
    <submittedName>
        <fullName evidence="1">Uncharacterized protein</fullName>
    </submittedName>
</protein>
<sequence>MLLPYSDVSAAASVAIATLNQIGITTCFVGGMACKLYGNDRTPEDLDILCLGCPWNQEELKRRVVATNPSFYLVPSKTPGATYKVLWYRNYSARRCKVDLLLPGVMNIPPVRITDIAFPEPGKPCAPFALVFLLKLQAWIQHRDSEEMRFRIKASTDASDLRRMLPVARTKGFSIQREAYYLPPLLVAPAAVRVKRFVQEWPETLRQWRALGFSV</sequence>
<gene>
    <name evidence="1" type="ORF">BDM02DRAFT_2565348</name>
</gene>
<keyword evidence="2" id="KW-1185">Reference proteome</keyword>
<proteinExistence type="predicted"/>
<dbReference type="EMBL" id="MU117967">
    <property type="protein sequence ID" value="KAF9652691.1"/>
    <property type="molecule type" value="Genomic_DNA"/>
</dbReference>
<organism evidence="1 2">
    <name type="scientific">Thelephora ganbajun</name>
    <name type="common">Ganba fungus</name>
    <dbReference type="NCBI Taxonomy" id="370292"/>
    <lineage>
        <taxon>Eukaryota</taxon>
        <taxon>Fungi</taxon>
        <taxon>Dikarya</taxon>
        <taxon>Basidiomycota</taxon>
        <taxon>Agaricomycotina</taxon>
        <taxon>Agaricomycetes</taxon>
        <taxon>Thelephorales</taxon>
        <taxon>Thelephoraceae</taxon>
        <taxon>Thelephora</taxon>
    </lineage>
</organism>
<dbReference type="Proteomes" id="UP000886501">
    <property type="component" value="Unassembled WGS sequence"/>
</dbReference>
<evidence type="ECO:0000313" key="2">
    <source>
        <dbReference type="Proteomes" id="UP000886501"/>
    </source>
</evidence>
<comment type="caution">
    <text evidence="1">The sequence shown here is derived from an EMBL/GenBank/DDBJ whole genome shotgun (WGS) entry which is preliminary data.</text>
</comment>